<proteinExistence type="predicted"/>
<sequence>MSVEKPTQEEYNNWHKDPDNWKWCGLIYYNKADDRIFVPKKAEWMGITINFANKNAKWAIILVILFFSLVLLSVLRRS</sequence>
<dbReference type="KEGG" id="fgl:EM308_00490"/>
<dbReference type="EMBL" id="CP017479">
    <property type="protein sequence ID" value="AOW08104.1"/>
    <property type="molecule type" value="Genomic_DNA"/>
</dbReference>
<evidence type="ECO:0000313" key="3">
    <source>
        <dbReference type="EMBL" id="AOW08104.1"/>
    </source>
</evidence>
<dbReference type="Proteomes" id="UP000175968">
    <property type="component" value="Chromosome"/>
</dbReference>
<keyword evidence="1" id="KW-1133">Transmembrane helix</keyword>
<dbReference type="RefSeq" id="WP_035638224.1">
    <property type="nucleotide sequence ID" value="NZ_CP017479.1"/>
</dbReference>
<evidence type="ECO:0000256" key="1">
    <source>
        <dbReference type="SAM" id="Phobius"/>
    </source>
</evidence>
<accession>A0AAC9I1B2</accession>
<dbReference type="InterPro" id="IPR043831">
    <property type="entry name" value="DUF5808"/>
</dbReference>
<organism evidence="3 4">
    <name type="scientific">Flavobacterium gilvum</name>
    <dbReference type="NCBI Taxonomy" id="1492737"/>
    <lineage>
        <taxon>Bacteria</taxon>
        <taxon>Pseudomonadati</taxon>
        <taxon>Bacteroidota</taxon>
        <taxon>Flavobacteriia</taxon>
        <taxon>Flavobacteriales</taxon>
        <taxon>Flavobacteriaceae</taxon>
        <taxon>Flavobacterium</taxon>
    </lineage>
</organism>
<dbReference type="Pfam" id="PF19124">
    <property type="entry name" value="DUF5808"/>
    <property type="match status" value="1"/>
</dbReference>
<evidence type="ECO:0000313" key="4">
    <source>
        <dbReference type="Proteomes" id="UP000175968"/>
    </source>
</evidence>
<name>A0AAC9I1B2_9FLAO</name>
<gene>
    <name evidence="3" type="ORF">EM308_00490</name>
</gene>
<reference evidence="3 4" key="1">
    <citation type="submission" date="2016-10" db="EMBL/GenBank/DDBJ databases">
        <title>Flavobacterium gilvum sp. nov., isolated from stream water.</title>
        <authorList>
            <person name="Shin S.-K."/>
            <person name="Cho Y.-J."/>
            <person name="Yi H."/>
        </authorList>
    </citation>
    <scope>NUCLEOTIDE SEQUENCE [LARGE SCALE GENOMIC DNA]</scope>
    <source>
        <strain evidence="3 4">EM1308</strain>
    </source>
</reference>
<feature type="domain" description="DUF5808" evidence="2">
    <location>
        <begin position="31"/>
        <end position="54"/>
    </location>
</feature>
<dbReference type="AlphaFoldDB" id="A0AAC9I1B2"/>
<protein>
    <recommendedName>
        <fullName evidence="2">DUF5808 domain-containing protein</fullName>
    </recommendedName>
</protein>
<keyword evidence="1" id="KW-0472">Membrane</keyword>
<keyword evidence="1" id="KW-0812">Transmembrane</keyword>
<feature type="transmembrane region" description="Helical" evidence="1">
    <location>
        <begin position="58"/>
        <end position="75"/>
    </location>
</feature>
<evidence type="ECO:0000259" key="2">
    <source>
        <dbReference type="Pfam" id="PF19124"/>
    </source>
</evidence>
<keyword evidence="4" id="KW-1185">Reference proteome</keyword>